<feature type="domain" description="Sulfatase N-terminal" evidence="5">
    <location>
        <begin position="23"/>
        <end position="306"/>
    </location>
</feature>
<name>A0A842HH02_9BACT</name>
<dbReference type="CDD" id="cd16027">
    <property type="entry name" value="SGSH"/>
    <property type="match status" value="1"/>
</dbReference>
<dbReference type="RefSeq" id="WP_185676924.1">
    <property type="nucleotide sequence ID" value="NZ_JACHVB010000060.1"/>
</dbReference>
<dbReference type="EMBL" id="JACHVB010000060">
    <property type="protein sequence ID" value="MBC2596005.1"/>
    <property type="molecule type" value="Genomic_DNA"/>
</dbReference>
<reference evidence="6 7" key="1">
    <citation type="submission" date="2020-07" db="EMBL/GenBank/DDBJ databases">
        <authorList>
            <person name="Feng X."/>
        </authorList>
    </citation>
    <scope>NUCLEOTIDE SEQUENCE [LARGE SCALE GENOMIC DNA]</scope>
    <source>
        <strain evidence="6 7">JCM31066</strain>
    </source>
</reference>
<keyword evidence="4" id="KW-0106">Calcium</keyword>
<dbReference type="Pfam" id="PF00884">
    <property type="entry name" value="Sulfatase"/>
    <property type="match status" value="1"/>
</dbReference>
<gene>
    <name evidence="6" type="ORF">H5P28_17195</name>
</gene>
<comment type="caution">
    <text evidence="6">The sequence shown here is derived from an EMBL/GenBank/DDBJ whole genome shotgun (WGS) entry which is preliminary data.</text>
</comment>
<dbReference type="InterPro" id="IPR024607">
    <property type="entry name" value="Sulfatase_CS"/>
</dbReference>
<dbReference type="PROSITE" id="PS00523">
    <property type="entry name" value="SULFATASE_1"/>
    <property type="match status" value="1"/>
</dbReference>
<dbReference type="InterPro" id="IPR017850">
    <property type="entry name" value="Alkaline_phosphatase_core_sf"/>
</dbReference>
<dbReference type="Proteomes" id="UP000546464">
    <property type="component" value="Unassembled WGS sequence"/>
</dbReference>
<dbReference type="InterPro" id="IPR000917">
    <property type="entry name" value="Sulfatase_N"/>
</dbReference>
<protein>
    <submittedName>
        <fullName evidence="6">Sulfatase</fullName>
    </submittedName>
</protein>
<accession>A0A842HH02</accession>
<dbReference type="GO" id="GO:0004065">
    <property type="term" value="F:arylsulfatase activity"/>
    <property type="evidence" value="ECO:0007669"/>
    <property type="project" value="TreeGrafter"/>
</dbReference>
<evidence type="ECO:0000256" key="3">
    <source>
        <dbReference type="ARBA" id="ARBA00022801"/>
    </source>
</evidence>
<dbReference type="PANTHER" id="PTHR42693">
    <property type="entry name" value="ARYLSULFATASE FAMILY MEMBER"/>
    <property type="match status" value="1"/>
</dbReference>
<keyword evidence="3" id="KW-0378">Hydrolase</keyword>
<dbReference type="SUPFAM" id="SSF53649">
    <property type="entry name" value="Alkaline phosphatase-like"/>
    <property type="match status" value="1"/>
</dbReference>
<dbReference type="InterPro" id="IPR050738">
    <property type="entry name" value="Sulfatase"/>
</dbReference>
<evidence type="ECO:0000313" key="7">
    <source>
        <dbReference type="Proteomes" id="UP000546464"/>
    </source>
</evidence>
<dbReference type="GO" id="GO:0046872">
    <property type="term" value="F:metal ion binding"/>
    <property type="evidence" value="ECO:0007669"/>
    <property type="project" value="UniProtKB-KW"/>
</dbReference>
<dbReference type="PANTHER" id="PTHR42693:SF53">
    <property type="entry name" value="ENDO-4-O-SULFATASE"/>
    <property type="match status" value="1"/>
</dbReference>
<evidence type="ECO:0000256" key="1">
    <source>
        <dbReference type="ARBA" id="ARBA00008779"/>
    </source>
</evidence>
<keyword evidence="2" id="KW-0479">Metal-binding</keyword>
<dbReference type="Gene3D" id="3.40.720.10">
    <property type="entry name" value="Alkaline Phosphatase, subunit A"/>
    <property type="match status" value="1"/>
</dbReference>
<evidence type="ECO:0000313" key="6">
    <source>
        <dbReference type="EMBL" id="MBC2596005.1"/>
    </source>
</evidence>
<organism evidence="6 7">
    <name type="scientific">Ruficoccus amylovorans</name>
    <dbReference type="NCBI Taxonomy" id="1804625"/>
    <lineage>
        <taxon>Bacteria</taxon>
        <taxon>Pseudomonadati</taxon>
        <taxon>Verrucomicrobiota</taxon>
        <taxon>Opitutia</taxon>
        <taxon>Puniceicoccales</taxon>
        <taxon>Cerasicoccaceae</taxon>
        <taxon>Ruficoccus</taxon>
    </lineage>
</organism>
<comment type="similarity">
    <text evidence="1">Belongs to the sulfatase family.</text>
</comment>
<evidence type="ECO:0000256" key="2">
    <source>
        <dbReference type="ARBA" id="ARBA00022723"/>
    </source>
</evidence>
<proteinExistence type="inferred from homology"/>
<evidence type="ECO:0000259" key="5">
    <source>
        <dbReference type="Pfam" id="PF00884"/>
    </source>
</evidence>
<evidence type="ECO:0000256" key="4">
    <source>
        <dbReference type="ARBA" id="ARBA00022837"/>
    </source>
</evidence>
<sequence>MNIKTLVLLLSLLSGALYGRPLNVLLITGDDHGVEMDAYGDDQAHTPNLNRLGEMGVLFERGYVTQSSCSPSRSSILTGLYPHQNGQLGLAHVGYAINPELPNLAVEMKNAGYMTGIIGKLHVEPASAFPFDLDNSKFVLGSRDVAEVSRRADAFMGEAEKAGRPFFLYVNFFDPHRPYDAGAFQTKGIPSHPHTAEEVELLPFVALDFPGMRHDVAGYYSALERVDWGVGLLIEDLKRRNLLDDTLIIYVGDHGAPFARAKTTCYEAGVRIPFLVYVPGALANGSRDARFVSTVDIMPTILEAAGLEVPPGLAGRSLLPLLENDADPKWRTMIATEYTAHRVDHYYPRRAIRDGRYKLILNLESGRKNPAVPGQYKAPPEGDPWRAVMEVFLYPPRYELYDVEADPYELHNLSDDPAYADTLLKLQEELTAWRLETDDPTLDPEYLKRLGAQHAKLAGGKWVPLEEPETSSL</sequence>
<keyword evidence="7" id="KW-1185">Reference proteome</keyword>
<dbReference type="AlphaFoldDB" id="A0A842HH02"/>